<evidence type="ECO:0000313" key="2">
    <source>
        <dbReference type="Proteomes" id="UP000001933"/>
    </source>
</evidence>
<dbReference type="AlphaFoldDB" id="Q2LR66"/>
<dbReference type="STRING" id="56780.SYN_03412"/>
<reference evidence="1 2" key="1">
    <citation type="journal article" date="2007" name="Proc. Natl. Acad. Sci. U.S.A.">
        <title>The genome of Syntrophus aciditrophicus: life at the thermodynamic limit of microbial growth.</title>
        <authorList>
            <person name="McInerney M.J."/>
            <person name="Rohlin L."/>
            <person name="Mouttaki H."/>
            <person name="Kim U."/>
            <person name="Krupp R.S."/>
            <person name="Rios-Hernandez L."/>
            <person name="Sieber J."/>
            <person name="Struchtemeyer C.G."/>
            <person name="Bhattacharyya A."/>
            <person name="Campbell J.W."/>
            <person name="Gunsalus R.P."/>
        </authorList>
    </citation>
    <scope>NUCLEOTIDE SEQUENCE [LARGE SCALE GENOMIC DNA]</scope>
    <source>
        <strain evidence="1 2">SB</strain>
    </source>
</reference>
<dbReference type="InParanoid" id="Q2LR66"/>
<sequence>MVTIRRQKAVVKHFPYPKITKGRLYLSIGCLSKFSGSLYIAQSERRSCFSGIRLKINRK</sequence>
<dbReference type="Proteomes" id="UP000001933">
    <property type="component" value="Chromosome"/>
</dbReference>
<name>Q2LR66_SYNAS</name>
<protein>
    <submittedName>
        <fullName evidence="1">Hypothetical cytosolic protein</fullName>
    </submittedName>
</protein>
<proteinExistence type="predicted"/>
<gene>
    <name evidence="1" type="ORF">SYN_03412</name>
</gene>
<dbReference type="KEGG" id="sat:SYN_03412"/>
<evidence type="ECO:0000313" key="1">
    <source>
        <dbReference type="EMBL" id="ABC76580.1"/>
    </source>
</evidence>
<accession>Q2LR66</accession>
<dbReference type="EMBL" id="CP000252">
    <property type="protein sequence ID" value="ABC76580.1"/>
    <property type="molecule type" value="Genomic_DNA"/>
</dbReference>
<dbReference type="HOGENOM" id="CLU_2959178_0_0_7"/>
<keyword evidence="2" id="KW-1185">Reference proteome</keyword>
<organism evidence="1 2">
    <name type="scientific">Syntrophus aciditrophicus (strain SB)</name>
    <dbReference type="NCBI Taxonomy" id="56780"/>
    <lineage>
        <taxon>Bacteria</taxon>
        <taxon>Pseudomonadati</taxon>
        <taxon>Thermodesulfobacteriota</taxon>
        <taxon>Syntrophia</taxon>
        <taxon>Syntrophales</taxon>
        <taxon>Syntrophaceae</taxon>
        <taxon>Syntrophus</taxon>
    </lineage>
</organism>